<keyword evidence="5" id="KW-1185">Reference proteome</keyword>
<keyword evidence="1" id="KW-1133">Transmembrane helix</keyword>
<keyword evidence="1" id="KW-0812">Transmembrane</keyword>
<feature type="transmembrane region" description="Helical" evidence="1">
    <location>
        <begin position="90"/>
        <end position="111"/>
    </location>
</feature>
<gene>
    <name evidence="4" type="ORF">AAG747_07020</name>
</gene>
<dbReference type="Gene3D" id="2.60.120.1440">
    <property type="match status" value="1"/>
</dbReference>
<dbReference type="PANTHER" id="PTHR30273:SF2">
    <property type="entry name" value="PROTEIN FECR"/>
    <property type="match status" value="1"/>
</dbReference>
<proteinExistence type="predicted"/>
<evidence type="ECO:0000313" key="5">
    <source>
        <dbReference type="Proteomes" id="UP001403385"/>
    </source>
</evidence>
<name>A0AAW9S3I2_9BACT</name>
<dbReference type="AlphaFoldDB" id="A0AAW9S3I2"/>
<dbReference type="InterPro" id="IPR006860">
    <property type="entry name" value="FecR"/>
</dbReference>
<protein>
    <submittedName>
        <fullName evidence="4">FecR domain-containing protein</fullName>
    </submittedName>
</protein>
<sequence>MFEIERKILEDFFYNRLPKEDWPKAYRLLEDPRYSELVGEFMKEQWQQQEETETTKDEDSKKRLSRLHQQLQFTKTPLTAQHGRTRANPYLTWLKIASIIVLPLLFIVGLYQFNDLKPAEPVAMVRKSTQPGTRMHLTLPDSSIVWLNGDSQLSFPEKFEENERRVLLTGEAFFEVKKNPSKPFIVQTAHTEVEALGTSFNVNTTSQKQEEVALVTGKVEVRFSKGNNKVDALQLTPNEMAKIDLENRQLSKGNFDYEDLVGWKEYILNFQNVGLEDITEKLERYYGVRIEIQGLQKSHQAWKFKARFEKQSLENVLKSLSFTKKFAFTITGKQVTIKL</sequence>
<organism evidence="4 5">
    <name type="scientific">Rapidithrix thailandica</name>
    <dbReference type="NCBI Taxonomy" id="413964"/>
    <lineage>
        <taxon>Bacteria</taxon>
        <taxon>Pseudomonadati</taxon>
        <taxon>Bacteroidota</taxon>
        <taxon>Cytophagia</taxon>
        <taxon>Cytophagales</taxon>
        <taxon>Flammeovirgaceae</taxon>
        <taxon>Rapidithrix</taxon>
    </lineage>
</organism>
<accession>A0AAW9S3I2</accession>
<dbReference type="EMBL" id="JBDKWZ010000003">
    <property type="protein sequence ID" value="MEN7547651.1"/>
    <property type="molecule type" value="Genomic_DNA"/>
</dbReference>
<dbReference type="Pfam" id="PF16344">
    <property type="entry name" value="FecR_C"/>
    <property type="match status" value="1"/>
</dbReference>
<evidence type="ECO:0000313" key="4">
    <source>
        <dbReference type="EMBL" id="MEN7547651.1"/>
    </source>
</evidence>
<evidence type="ECO:0000259" key="2">
    <source>
        <dbReference type="Pfam" id="PF04773"/>
    </source>
</evidence>
<comment type="caution">
    <text evidence="4">The sequence shown here is derived from an EMBL/GenBank/DDBJ whole genome shotgun (WGS) entry which is preliminary data.</text>
</comment>
<dbReference type="PIRSF" id="PIRSF018266">
    <property type="entry name" value="FecR"/>
    <property type="match status" value="1"/>
</dbReference>
<evidence type="ECO:0000256" key="1">
    <source>
        <dbReference type="SAM" id="Phobius"/>
    </source>
</evidence>
<dbReference type="RefSeq" id="WP_346820438.1">
    <property type="nucleotide sequence ID" value="NZ_JBDKWZ010000003.1"/>
</dbReference>
<dbReference type="PANTHER" id="PTHR30273">
    <property type="entry name" value="PERIPLASMIC SIGNAL SENSOR AND SIGMA FACTOR ACTIVATOR FECR-RELATED"/>
    <property type="match status" value="1"/>
</dbReference>
<keyword evidence="1" id="KW-0472">Membrane</keyword>
<dbReference type="GO" id="GO:0016989">
    <property type="term" value="F:sigma factor antagonist activity"/>
    <property type="evidence" value="ECO:0007669"/>
    <property type="project" value="TreeGrafter"/>
</dbReference>
<reference evidence="4 5" key="1">
    <citation type="submission" date="2024-04" db="EMBL/GenBank/DDBJ databases">
        <title>Novel genus in family Flammeovirgaceae.</title>
        <authorList>
            <person name="Nguyen T.H."/>
            <person name="Vuong T.Q."/>
            <person name="Le H."/>
            <person name="Kim S.-G."/>
        </authorList>
    </citation>
    <scope>NUCLEOTIDE SEQUENCE [LARGE SCALE GENOMIC DNA]</scope>
    <source>
        <strain evidence="4 5">JCM 23209</strain>
    </source>
</reference>
<dbReference type="InterPro" id="IPR012373">
    <property type="entry name" value="Ferrdict_sens_TM"/>
</dbReference>
<dbReference type="Gene3D" id="3.55.50.30">
    <property type="match status" value="1"/>
</dbReference>
<dbReference type="Proteomes" id="UP001403385">
    <property type="component" value="Unassembled WGS sequence"/>
</dbReference>
<evidence type="ECO:0000259" key="3">
    <source>
        <dbReference type="Pfam" id="PF16344"/>
    </source>
</evidence>
<feature type="domain" description="Protein FecR C-terminal" evidence="3">
    <location>
        <begin position="268"/>
        <end position="337"/>
    </location>
</feature>
<dbReference type="InterPro" id="IPR032508">
    <property type="entry name" value="FecR_C"/>
</dbReference>
<feature type="domain" description="FecR protein" evidence="2">
    <location>
        <begin position="128"/>
        <end position="220"/>
    </location>
</feature>
<dbReference type="Pfam" id="PF04773">
    <property type="entry name" value="FecR"/>
    <property type="match status" value="1"/>
</dbReference>